<sequence>MAEKVQIELHTTIDDNGQMEYNTIRTTGVYYAKPAYDVLTFKEKGEDGTVHNLLTIRPEKVSMKRTGLVEMTQQFRLQNITENVFTHPYGNIHMETSTHDISYQVDKNLTGKLQVNYAVKLNGQEERNQKMEISFTKLENSKIPFQQCSNQYTTHISADSFITMNDTIPLSKSISI</sequence>
<evidence type="ECO:0000313" key="2">
    <source>
        <dbReference type="Proteomes" id="UP001275315"/>
    </source>
</evidence>
<name>A0ABU5CT10_9BACI</name>
<proteinExistence type="predicted"/>
<dbReference type="InterPro" id="IPR015231">
    <property type="entry name" value="DUF1934"/>
</dbReference>
<dbReference type="Gene3D" id="2.40.128.20">
    <property type="match status" value="1"/>
</dbReference>
<accession>A0ABU5CT10</accession>
<dbReference type="Pfam" id="PF09148">
    <property type="entry name" value="DUF1934"/>
    <property type="match status" value="1"/>
</dbReference>
<dbReference type="RefSeq" id="WP_320380320.1">
    <property type="nucleotide sequence ID" value="NZ_JAWDIQ010000002.1"/>
</dbReference>
<reference evidence="1 2" key="1">
    <citation type="submission" date="2023-10" db="EMBL/GenBank/DDBJ databases">
        <title>Virgibacillus soli CC-YMP-6 genome.</title>
        <authorList>
            <person name="Miliotis G."/>
            <person name="Sengupta P."/>
            <person name="Hameed A."/>
            <person name="Chuvochina M."/>
            <person name="Mcdonagh F."/>
            <person name="Simpson A.C."/>
            <person name="Singh N.K."/>
            <person name="Rekha P.D."/>
            <person name="Raman K."/>
            <person name="Hugenholtz P."/>
            <person name="Venkateswaran K."/>
        </authorList>
    </citation>
    <scope>NUCLEOTIDE SEQUENCE [LARGE SCALE GENOMIC DNA]</scope>
    <source>
        <strain evidence="1 2">CC-YMP-6</strain>
    </source>
</reference>
<gene>
    <name evidence="1" type="ORF">RWD45_14215</name>
</gene>
<dbReference type="InterPro" id="IPR012674">
    <property type="entry name" value="Calycin"/>
</dbReference>
<protein>
    <submittedName>
        <fullName evidence="1">DUF1934 domain-containing protein</fullName>
    </submittedName>
</protein>
<organism evidence="1 2">
    <name type="scientific">Paracerasibacillus soli</name>
    <dbReference type="NCBI Taxonomy" id="480284"/>
    <lineage>
        <taxon>Bacteria</taxon>
        <taxon>Bacillati</taxon>
        <taxon>Bacillota</taxon>
        <taxon>Bacilli</taxon>
        <taxon>Bacillales</taxon>
        <taxon>Bacillaceae</taxon>
        <taxon>Paracerasibacillus</taxon>
    </lineage>
</organism>
<keyword evidence="2" id="KW-1185">Reference proteome</keyword>
<dbReference type="SUPFAM" id="SSF50814">
    <property type="entry name" value="Lipocalins"/>
    <property type="match status" value="1"/>
</dbReference>
<dbReference type="EMBL" id="JAWDIQ010000002">
    <property type="protein sequence ID" value="MDY0409521.1"/>
    <property type="molecule type" value="Genomic_DNA"/>
</dbReference>
<evidence type="ECO:0000313" key="1">
    <source>
        <dbReference type="EMBL" id="MDY0409521.1"/>
    </source>
</evidence>
<dbReference type="Proteomes" id="UP001275315">
    <property type="component" value="Unassembled WGS sequence"/>
</dbReference>
<comment type="caution">
    <text evidence="1">The sequence shown here is derived from an EMBL/GenBank/DDBJ whole genome shotgun (WGS) entry which is preliminary data.</text>
</comment>